<proteinExistence type="predicted"/>
<accession>A0AC35G4M5</accession>
<evidence type="ECO:0000313" key="1">
    <source>
        <dbReference type="Proteomes" id="UP000887580"/>
    </source>
</evidence>
<reference evidence="2" key="1">
    <citation type="submission" date="2022-11" db="UniProtKB">
        <authorList>
            <consortium name="WormBaseParasite"/>
        </authorList>
    </citation>
    <scope>IDENTIFICATION</scope>
</reference>
<dbReference type="WBParaSite" id="PS1159_v2.g23791.t1">
    <property type="protein sequence ID" value="PS1159_v2.g23791.t1"/>
    <property type="gene ID" value="PS1159_v2.g23791"/>
</dbReference>
<sequence>MMCNSDNYLNEYGSGVSAIRRDCRHPGIKAPYFKANHPFMYFVVNIDKTEDESIEDFYNQKLPTELLFAGTFC</sequence>
<organism evidence="1 2">
    <name type="scientific">Panagrolaimus sp. PS1159</name>
    <dbReference type="NCBI Taxonomy" id="55785"/>
    <lineage>
        <taxon>Eukaryota</taxon>
        <taxon>Metazoa</taxon>
        <taxon>Ecdysozoa</taxon>
        <taxon>Nematoda</taxon>
        <taxon>Chromadorea</taxon>
        <taxon>Rhabditida</taxon>
        <taxon>Tylenchina</taxon>
        <taxon>Panagrolaimomorpha</taxon>
        <taxon>Panagrolaimoidea</taxon>
        <taxon>Panagrolaimidae</taxon>
        <taxon>Panagrolaimus</taxon>
    </lineage>
</organism>
<protein>
    <submittedName>
        <fullName evidence="2">Uncharacterized protein</fullName>
    </submittedName>
</protein>
<evidence type="ECO:0000313" key="2">
    <source>
        <dbReference type="WBParaSite" id="PS1159_v2.g23791.t1"/>
    </source>
</evidence>
<dbReference type="Proteomes" id="UP000887580">
    <property type="component" value="Unplaced"/>
</dbReference>
<name>A0AC35G4M5_9BILA</name>